<reference evidence="1" key="2">
    <citation type="submission" date="2017-07" db="EMBL/GenBank/DDBJ databases">
        <authorList>
            <person name="Sun Z.S."/>
            <person name="Albrecht U."/>
            <person name="Echele G."/>
            <person name="Lee C.C."/>
        </authorList>
    </citation>
    <scope>NUCLEOTIDE SEQUENCE</scope>
    <source>
        <strain evidence="1">CNCM I 4546</strain>
    </source>
</reference>
<dbReference type="SUPFAM" id="SSF56784">
    <property type="entry name" value="HAD-like"/>
    <property type="match status" value="1"/>
</dbReference>
<dbReference type="AlphaFoldDB" id="A0A2A7A047"/>
<dbReference type="Gene3D" id="3.40.50.1000">
    <property type="entry name" value="HAD superfamily/HAD-like"/>
    <property type="match status" value="1"/>
</dbReference>
<dbReference type="SFLD" id="SFLDS00003">
    <property type="entry name" value="Haloacid_Dehalogenase"/>
    <property type="match status" value="1"/>
</dbReference>
<dbReference type="GO" id="GO:0016791">
    <property type="term" value="F:phosphatase activity"/>
    <property type="evidence" value="ECO:0007669"/>
    <property type="project" value="UniProtKB-ARBA"/>
</dbReference>
<dbReference type="PANTHER" id="PTHR10000">
    <property type="entry name" value="PHOSPHOSERINE PHOSPHATASE"/>
    <property type="match status" value="1"/>
</dbReference>
<dbReference type="EMBL" id="NMTV01000047">
    <property type="protein sequence ID" value="PDX72496.1"/>
    <property type="molecule type" value="Genomic_DNA"/>
</dbReference>
<reference evidence="1 3" key="1">
    <citation type="journal article" date="2017" name="Front. Microbiol.">
        <title>New Insights into the Diversity of the Genus Faecalibacterium.</title>
        <authorList>
            <person name="Benevides L."/>
            <person name="Burman S."/>
            <person name="Martin R."/>
            <person name="Robert V."/>
            <person name="Thomas M."/>
            <person name="Miquel S."/>
            <person name="Chain F."/>
            <person name="Sokol H."/>
            <person name="Bermudez-Humaran L.G."/>
            <person name="Morrison M."/>
            <person name="Langella P."/>
            <person name="Azevedo V.A."/>
            <person name="Chatel J.M."/>
            <person name="Soares S."/>
        </authorList>
    </citation>
    <scope>NUCLEOTIDE SEQUENCE [LARGE SCALE GENOMIC DNA]</scope>
    <source>
        <strain evidence="1 3">CNCM I 4546</strain>
    </source>
</reference>
<dbReference type="InterPro" id="IPR023214">
    <property type="entry name" value="HAD_sf"/>
</dbReference>
<organism evidence="1 3">
    <name type="scientific">Faecalibacterium prausnitzii</name>
    <dbReference type="NCBI Taxonomy" id="853"/>
    <lineage>
        <taxon>Bacteria</taxon>
        <taxon>Bacillati</taxon>
        <taxon>Bacillota</taxon>
        <taxon>Clostridia</taxon>
        <taxon>Eubacteriales</taxon>
        <taxon>Oscillospiraceae</taxon>
        <taxon>Faecalibacterium</taxon>
    </lineage>
</organism>
<dbReference type="EMBL" id="PRLF01000007">
    <property type="protein sequence ID" value="RAW65453.1"/>
    <property type="molecule type" value="Genomic_DNA"/>
</dbReference>
<dbReference type="GO" id="GO:0005829">
    <property type="term" value="C:cytosol"/>
    <property type="evidence" value="ECO:0007669"/>
    <property type="project" value="TreeGrafter"/>
</dbReference>
<dbReference type="InterPro" id="IPR000150">
    <property type="entry name" value="Cof"/>
</dbReference>
<name>A0A2A7A047_9FIRM</name>
<dbReference type="PROSITE" id="PS01229">
    <property type="entry name" value="COF_2"/>
    <property type="match status" value="1"/>
</dbReference>
<reference evidence="2 4" key="3">
    <citation type="submission" date="2018-02" db="EMBL/GenBank/DDBJ databases">
        <title>Complete genome sequencing of Faecalibacterium prausnitzii strains isolated from the human gut.</title>
        <authorList>
            <person name="Fitzgerald B.C."/>
            <person name="Shkoporov A.N."/>
            <person name="Ross P.R."/>
            <person name="Hill C."/>
        </authorList>
    </citation>
    <scope>NUCLEOTIDE SEQUENCE [LARGE SCALE GENOMIC DNA]</scope>
    <source>
        <strain evidence="2 4">APC924/119</strain>
    </source>
</reference>
<gene>
    <name evidence="2" type="ORF">C4N21_07035</name>
    <name evidence="1" type="ORF">CGS55_08300</name>
</gene>
<dbReference type="NCBIfam" id="TIGR00099">
    <property type="entry name" value="Cof-subfamily"/>
    <property type="match status" value="1"/>
</dbReference>
<dbReference type="GeneID" id="75066999"/>
<dbReference type="Pfam" id="PF08282">
    <property type="entry name" value="Hydrolase_3"/>
    <property type="match status" value="1"/>
</dbReference>
<dbReference type="InterPro" id="IPR036412">
    <property type="entry name" value="HAD-like_sf"/>
</dbReference>
<proteinExistence type="predicted"/>
<dbReference type="RefSeq" id="WP_005920522.1">
    <property type="nucleotide sequence ID" value="NZ_BNEV01000058.1"/>
</dbReference>
<evidence type="ECO:0000313" key="4">
    <source>
        <dbReference type="Proteomes" id="UP000250550"/>
    </source>
</evidence>
<dbReference type="PANTHER" id="PTHR10000:SF25">
    <property type="entry name" value="PHOSPHATASE YKRA-RELATED"/>
    <property type="match status" value="1"/>
</dbReference>
<dbReference type="GO" id="GO:0000287">
    <property type="term" value="F:magnesium ion binding"/>
    <property type="evidence" value="ECO:0007669"/>
    <property type="project" value="TreeGrafter"/>
</dbReference>
<evidence type="ECO:0000313" key="1">
    <source>
        <dbReference type="EMBL" id="PDX72496.1"/>
    </source>
</evidence>
<dbReference type="Proteomes" id="UP000250550">
    <property type="component" value="Unassembled WGS sequence"/>
</dbReference>
<protein>
    <submittedName>
        <fullName evidence="2">Cof-type HAD-IIB family hydrolase</fullName>
    </submittedName>
    <submittedName>
        <fullName evidence="1">HAD family hydrolase</fullName>
    </submittedName>
</protein>
<dbReference type="Proteomes" id="UP000219901">
    <property type="component" value="Unassembled WGS sequence"/>
</dbReference>
<keyword evidence="1" id="KW-0378">Hydrolase</keyword>
<comment type="caution">
    <text evidence="1">The sequence shown here is derived from an EMBL/GenBank/DDBJ whole genome shotgun (WGS) entry which is preliminary data.</text>
</comment>
<dbReference type="InterPro" id="IPR006379">
    <property type="entry name" value="HAD-SF_hydro_IIB"/>
</dbReference>
<dbReference type="Gene3D" id="3.30.1240.10">
    <property type="match status" value="1"/>
</dbReference>
<dbReference type="SFLD" id="SFLDG01140">
    <property type="entry name" value="C2.B:_Phosphomannomutase_and_P"/>
    <property type="match status" value="1"/>
</dbReference>
<dbReference type="NCBIfam" id="TIGR01484">
    <property type="entry name" value="HAD-SF-IIB"/>
    <property type="match status" value="1"/>
</dbReference>
<evidence type="ECO:0000313" key="3">
    <source>
        <dbReference type="Proteomes" id="UP000219901"/>
    </source>
</evidence>
<accession>A0A2A7A047</accession>
<sequence>MIKIAFFDVDGTLLKLGSKEPSPKTVQALQQLQANGVLLCMATGRGYLSIPHFEGVDFDIWLTFNGSYVRSKDTVLFKNPLDADDKHRILQNLKQMHRAAAISNEHFIVTNGTDPDLAQYFSFGSEKLVISEHFDALCEEEIYQIMCSCNSTEYAQILQGTHATQITAWWDKAVDIIPLSCGKGNAVRAVLAHYGFSKSEAIAFGDGRNDIEMLEAVGTGVAMGNALEEVKARAAVLCRSVEEDGVYHYCLENHLI</sequence>
<evidence type="ECO:0000313" key="2">
    <source>
        <dbReference type="EMBL" id="RAW65453.1"/>
    </source>
</evidence>